<dbReference type="EMBL" id="VIEB01001237">
    <property type="protein sequence ID" value="TQD73922.1"/>
    <property type="molecule type" value="Genomic_DNA"/>
</dbReference>
<sequence>MKNAGVFGGAQVHSSRRLQAAREYADAVGAEPESQGFIPCDRRNHVRGRSVVAVSYQNGIRSMALRHIQLKFV</sequence>
<name>A0A540KIS4_MALBA</name>
<comment type="caution">
    <text evidence="1">The sequence shown here is derived from an EMBL/GenBank/DDBJ whole genome shotgun (WGS) entry which is preliminary data.</text>
</comment>
<gene>
    <name evidence="1" type="ORF">C1H46_040545</name>
</gene>
<dbReference type="AlphaFoldDB" id="A0A540KIS4"/>
<evidence type="ECO:0000313" key="1">
    <source>
        <dbReference type="EMBL" id="TQD73922.1"/>
    </source>
</evidence>
<proteinExistence type="predicted"/>
<reference evidence="1 2" key="1">
    <citation type="journal article" date="2019" name="G3 (Bethesda)">
        <title>Sequencing of a Wild Apple (Malus baccata) Genome Unravels the Differences Between Cultivated and Wild Apple Species Regarding Disease Resistance and Cold Tolerance.</title>
        <authorList>
            <person name="Chen X."/>
        </authorList>
    </citation>
    <scope>NUCLEOTIDE SEQUENCE [LARGE SCALE GENOMIC DNA]</scope>
    <source>
        <strain evidence="2">cv. Shandingzi</strain>
        <tissue evidence="1">Leaves</tissue>
    </source>
</reference>
<protein>
    <submittedName>
        <fullName evidence="1">Uncharacterized protein</fullName>
    </submittedName>
</protein>
<accession>A0A540KIS4</accession>
<dbReference type="Proteomes" id="UP000315295">
    <property type="component" value="Unassembled WGS sequence"/>
</dbReference>
<evidence type="ECO:0000313" key="2">
    <source>
        <dbReference type="Proteomes" id="UP000315295"/>
    </source>
</evidence>
<keyword evidence="2" id="KW-1185">Reference proteome</keyword>
<organism evidence="1 2">
    <name type="scientific">Malus baccata</name>
    <name type="common">Siberian crab apple</name>
    <name type="synonym">Pyrus baccata</name>
    <dbReference type="NCBI Taxonomy" id="106549"/>
    <lineage>
        <taxon>Eukaryota</taxon>
        <taxon>Viridiplantae</taxon>
        <taxon>Streptophyta</taxon>
        <taxon>Embryophyta</taxon>
        <taxon>Tracheophyta</taxon>
        <taxon>Spermatophyta</taxon>
        <taxon>Magnoliopsida</taxon>
        <taxon>eudicotyledons</taxon>
        <taxon>Gunneridae</taxon>
        <taxon>Pentapetalae</taxon>
        <taxon>rosids</taxon>
        <taxon>fabids</taxon>
        <taxon>Rosales</taxon>
        <taxon>Rosaceae</taxon>
        <taxon>Amygdaloideae</taxon>
        <taxon>Maleae</taxon>
        <taxon>Malus</taxon>
    </lineage>
</organism>